<reference evidence="1 2" key="1">
    <citation type="submission" date="2012-07" db="EMBL/GenBank/DDBJ databases">
        <authorList>
            <person name="Durkin A.S."/>
            <person name="McCorrison J."/>
            <person name="Torralba M."/>
            <person name="Gillis M."/>
            <person name="Methe B."/>
            <person name="Sutton G."/>
            <person name="Nelson K.E."/>
        </authorList>
    </citation>
    <scope>NUCLEOTIDE SEQUENCE [LARGE SCALE GENOMIC DNA]</scope>
    <source>
        <strain evidence="1 2">SK1138</strain>
    </source>
</reference>
<evidence type="ECO:0000313" key="2">
    <source>
        <dbReference type="Proteomes" id="UP000006614"/>
    </source>
</evidence>
<name>A0AAD2T851_STRAP</name>
<proteinExistence type="predicted"/>
<organism evidence="1 2">
    <name type="scientific">Streptococcus anginosus SK1138</name>
    <dbReference type="NCBI Taxonomy" id="1161422"/>
    <lineage>
        <taxon>Bacteria</taxon>
        <taxon>Bacillati</taxon>
        <taxon>Bacillota</taxon>
        <taxon>Bacilli</taxon>
        <taxon>Lactobacillales</taxon>
        <taxon>Streptococcaceae</taxon>
        <taxon>Streptococcus</taxon>
        <taxon>Streptococcus anginosus group</taxon>
    </lineage>
</organism>
<evidence type="ECO:0000313" key="1">
    <source>
        <dbReference type="EMBL" id="EJP25868.1"/>
    </source>
</evidence>
<dbReference type="Proteomes" id="UP000006614">
    <property type="component" value="Unassembled WGS sequence"/>
</dbReference>
<accession>A0AAD2T851</accession>
<gene>
    <name evidence="1" type="ORF">HMPREF1126_1389</name>
</gene>
<comment type="caution">
    <text evidence="1">The sequence shown here is derived from an EMBL/GenBank/DDBJ whole genome shotgun (WGS) entry which is preliminary data.</text>
</comment>
<dbReference type="EMBL" id="ALJO01000006">
    <property type="protein sequence ID" value="EJP25868.1"/>
    <property type="molecule type" value="Genomic_DNA"/>
</dbReference>
<protein>
    <submittedName>
        <fullName evidence="1">Uncharacterized protein</fullName>
    </submittedName>
</protein>
<sequence length="43" mass="5220">MKKQNIYYKKYGKTEEKSSNKCYLYIKADIRRQVSSVILMIEK</sequence>
<dbReference type="AlphaFoldDB" id="A0AAD2T851"/>